<gene>
    <name evidence="2" type="ORF">SLNWT_0788</name>
</gene>
<dbReference type="AlphaFoldDB" id="A0A0B5EI80"/>
<keyword evidence="1" id="KW-1133">Transmembrane helix</keyword>
<reference evidence="2 3" key="1">
    <citation type="submission" date="2015-01" db="EMBL/GenBank/DDBJ databases">
        <title>Enhanced salinomycin production by adjusting the supply of polyketide extender units in Streptomyce albus DSM 41398.</title>
        <authorList>
            <person name="Lu C."/>
        </authorList>
    </citation>
    <scope>NUCLEOTIDE SEQUENCE [LARGE SCALE GENOMIC DNA]</scope>
    <source>
        <strain evidence="3">ATCC 21838 / DSM 41398 / FERM P-419 / JCM 4703 / NBRC 107858</strain>
    </source>
</reference>
<feature type="transmembrane region" description="Helical" evidence="1">
    <location>
        <begin position="125"/>
        <end position="146"/>
    </location>
</feature>
<feature type="transmembrane region" description="Helical" evidence="1">
    <location>
        <begin position="82"/>
        <end position="105"/>
    </location>
</feature>
<accession>A0A0B5EI80</accession>
<feature type="transmembrane region" description="Helical" evidence="1">
    <location>
        <begin position="197"/>
        <end position="219"/>
    </location>
</feature>
<keyword evidence="1" id="KW-0472">Membrane</keyword>
<protein>
    <recommendedName>
        <fullName evidence="4">ABC transporter</fullName>
    </recommendedName>
</protein>
<dbReference type="Proteomes" id="UP000031523">
    <property type="component" value="Chromosome"/>
</dbReference>
<feature type="transmembrane region" description="Helical" evidence="1">
    <location>
        <begin position="158"/>
        <end position="177"/>
    </location>
</feature>
<keyword evidence="1" id="KW-0812">Transmembrane</keyword>
<evidence type="ECO:0008006" key="4">
    <source>
        <dbReference type="Google" id="ProtNLM"/>
    </source>
</evidence>
<proteinExistence type="predicted"/>
<name>A0A0B5EI80_STRA4</name>
<organism evidence="2 3">
    <name type="scientific">Streptomyces albus (strain ATCC 21838 / DSM 41398 / FERM P-419 / JCM 4703 / NBRC 107858)</name>
    <dbReference type="NCBI Taxonomy" id="1081613"/>
    <lineage>
        <taxon>Bacteria</taxon>
        <taxon>Bacillati</taxon>
        <taxon>Actinomycetota</taxon>
        <taxon>Actinomycetes</taxon>
        <taxon>Kitasatosporales</taxon>
        <taxon>Streptomycetaceae</taxon>
        <taxon>Streptomyces</taxon>
    </lineage>
</organism>
<evidence type="ECO:0000256" key="1">
    <source>
        <dbReference type="SAM" id="Phobius"/>
    </source>
</evidence>
<evidence type="ECO:0000313" key="3">
    <source>
        <dbReference type="Proteomes" id="UP000031523"/>
    </source>
</evidence>
<sequence length="222" mass="22020">MTALLRYHCALLLRSQRLIAPLLCYAAVLAIGVRSGEPILDSLGWTAAALVPVAAWTARICATGEPAAARACGAAAAGPRRVQLACLLTALLTSCLLGALATGFVAMIGEAAANDHRTPVGRLPAALAGLCTVLVCALVGTAVGALTSWPLVRSTGRAVTALTGAVVLALVLAGSPARTAITAMVTGSQQGSVPAPVVPLLLAALLAGAAAATTCWASARRG</sequence>
<dbReference type="KEGG" id="sals:SLNWT_0788"/>
<evidence type="ECO:0000313" key="2">
    <source>
        <dbReference type="EMBL" id="AJE81164.1"/>
    </source>
</evidence>
<dbReference type="EMBL" id="CP010519">
    <property type="protein sequence ID" value="AJE81164.1"/>
    <property type="molecule type" value="Genomic_DNA"/>
</dbReference>
<keyword evidence="3" id="KW-1185">Reference proteome</keyword>